<dbReference type="SMART" id="SM00404">
    <property type="entry name" value="PTPc_motif"/>
    <property type="match status" value="1"/>
</dbReference>
<feature type="compositionally biased region" description="Polar residues" evidence="12">
    <location>
        <begin position="398"/>
        <end position="407"/>
    </location>
</feature>
<dbReference type="PROSITE" id="PS50056">
    <property type="entry name" value="TYR_PHOSPHATASE_2"/>
    <property type="match status" value="1"/>
</dbReference>
<name>A0ABD3VCT1_SINWO</name>
<keyword evidence="9 13" id="KW-0472">Membrane</keyword>
<evidence type="ECO:0000313" key="17">
    <source>
        <dbReference type="Proteomes" id="UP001634394"/>
    </source>
</evidence>
<dbReference type="PRINTS" id="PR00700">
    <property type="entry name" value="PRTYPHPHTASE"/>
</dbReference>
<dbReference type="PROSITE" id="PS50055">
    <property type="entry name" value="TYR_PHOSPHATASE_PTP"/>
    <property type="match status" value="1"/>
</dbReference>
<dbReference type="GO" id="GO:0005783">
    <property type="term" value="C:endoplasmic reticulum"/>
    <property type="evidence" value="ECO:0007669"/>
    <property type="project" value="UniProtKB-SubCell"/>
</dbReference>
<keyword evidence="5" id="KW-0597">Phosphoprotein</keyword>
<protein>
    <recommendedName>
        <fullName evidence="4">protein-tyrosine-phosphatase</fullName>
        <ecNumber evidence="4">3.1.3.48</ecNumber>
    </recommendedName>
</protein>
<feature type="active site" description="Phosphocysteine intermediate" evidence="10">
    <location>
        <position position="225"/>
    </location>
</feature>
<evidence type="ECO:0000256" key="13">
    <source>
        <dbReference type="SAM" id="Phobius"/>
    </source>
</evidence>
<dbReference type="InterPro" id="IPR000242">
    <property type="entry name" value="PTP_cat"/>
</dbReference>
<feature type="region of interest" description="Disordered" evidence="12">
    <location>
        <begin position="309"/>
        <end position="364"/>
    </location>
</feature>
<evidence type="ECO:0000259" key="15">
    <source>
        <dbReference type="PROSITE" id="PS50056"/>
    </source>
</evidence>
<accession>A0ABD3VCT1</accession>
<keyword evidence="13" id="KW-0812">Transmembrane</keyword>
<feature type="compositionally biased region" description="Basic and acidic residues" evidence="12">
    <location>
        <begin position="348"/>
        <end position="364"/>
    </location>
</feature>
<comment type="caution">
    <text evidence="16">The sequence shown here is derived from an EMBL/GenBank/DDBJ whole genome shotgun (WGS) entry which is preliminary data.</text>
</comment>
<evidence type="ECO:0000256" key="4">
    <source>
        <dbReference type="ARBA" id="ARBA00013064"/>
    </source>
</evidence>
<keyword evidence="7" id="KW-0256">Endoplasmic reticulum</keyword>
<sequence length="500" mass="58396">MSQIEKDFEEYDQNHLWPIIYQKIKNDATNQMLAEDFSTKEARKPENRSKNRYRDVSPYDHSRVVLESGDSDYINASIIEVPEAKRRYILSQGPLEHTAGHFWQMVWEQNTRAIIMLNKVIEKESVKCYQYWPIGEEQNEYEMFFDDVNLKVTLLEEEFKNNYFFRKLELEQSETRSKREVLHYQYVSWPDFGVPSSPITFLNFLMAVRQEGVLEHNVGPAVIHCSAGIGRSGTFCLVDSCLIMIETKQSMEGLDINAVLLSMRSFRMGLIQTHDQLRFSYLAVIEGGHRLLHISDKDVSSVLDNYLEVKGKEDKPPPPPQRTSSLPPNKREHVPPPPPPRDFDQEEETTKLDEKRIRQEGELDTDIEHKLKKIKTEVDKSVDSVVVSPSTVNTDSTLQNNNYAGSQNDKERRIQDYSSPEDDPVIWHNTQKEENSTESGYNLRKRQREERKKATQEVINMMREKQRKSEVMKKRKSYFKPLTVGLALLIGGILLYKYYW</sequence>
<dbReference type="InterPro" id="IPR012265">
    <property type="entry name" value="Ptpn1/Ptpn2"/>
</dbReference>
<dbReference type="PANTHER" id="PTHR46047:SF3">
    <property type="entry name" value="TYROSINE-PROTEIN PHOSPHATASE NON-RECEPTOR TYPE 61F"/>
    <property type="match status" value="1"/>
</dbReference>
<keyword evidence="6" id="KW-0378">Hydrolase</keyword>
<dbReference type="InterPro" id="IPR003595">
    <property type="entry name" value="Tyr_Pase_cat"/>
</dbReference>
<dbReference type="EMBL" id="JBJQND010000012">
    <property type="protein sequence ID" value="KAL3858593.1"/>
    <property type="molecule type" value="Genomic_DNA"/>
</dbReference>
<dbReference type="InterPro" id="IPR016130">
    <property type="entry name" value="Tyr_Pase_AS"/>
</dbReference>
<dbReference type="Proteomes" id="UP001634394">
    <property type="component" value="Unassembled WGS sequence"/>
</dbReference>
<feature type="domain" description="Tyrosine specific protein phosphatases" evidence="15">
    <location>
        <begin position="199"/>
        <end position="278"/>
    </location>
</feature>
<proteinExistence type="inferred from homology"/>
<evidence type="ECO:0000256" key="8">
    <source>
        <dbReference type="ARBA" id="ARBA00022912"/>
    </source>
</evidence>
<feature type="binding site" evidence="11">
    <location>
        <position position="272"/>
    </location>
    <ligand>
        <name>substrate</name>
    </ligand>
</feature>
<evidence type="ECO:0000313" key="16">
    <source>
        <dbReference type="EMBL" id="KAL3858593.1"/>
    </source>
</evidence>
<dbReference type="Gene3D" id="3.90.190.10">
    <property type="entry name" value="Protein tyrosine phosphatase superfamily"/>
    <property type="match status" value="1"/>
</dbReference>
<dbReference type="InterPro" id="IPR000387">
    <property type="entry name" value="Tyr_Pase_dom"/>
</dbReference>
<evidence type="ECO:0000256" key="7">
    <source>
        <dbReference type="ARBA" id="ARBA00022824"/>
    </source>
</evidence>
<dbReference type="InterPro" id="IPR029021">
    <property type="entry name" value="Prot-tyrosine_phosphatase-like"/>
</dbReference>
<feature type="domain" description="Tyrosine-protein phosphatase" evidence="14">
    <location>
        <begin position="4"/>
        <end position="287"/>
    </location>
</feature>
<dbReference type="PIRSF" id="PIRSF000926">
    <property type="entry name" value="Tyr-Ptase_nr1"/>
    <property type="match status" value="1"/>
</dbReference>
<feature type="region of interest" description="Disordered" evidence="12">
    <location>
        <begin position="390"/>
        <end position="453"/>
    </location>
</feature>
<evidence type="ECO:0000256" key="12">
    <source>
        <dbReference type="SAM" id="MobiDB-lite"/>
    </source>
</evidence>
<keyword evidence="8" id="KW-0904">Protein phosphatase</keyword>
<evidence type="ECO:0000256" key="5">
    <source>
        <dbReference type="ARBA" id="ARBA00022553"/>
    </source>
</evidence>
<dbReference type="InterPro" id="IPR051985">
    <property type="entry name" value="NR_tyrosine_phosphatase"/>
</dbReference>
<evidence type="ECO:0000256" key="11">
    <source>
        <dbReference type="PIRSR" id="PIRSR000926-2"/>
    </source>
</evidence>
<evidence type="ECO:0000256" key="1">
    <source>
        <dbReference type="ARBA" id="ARBA00004240"/>
    </source>
</evidence>
<keyword evidence="13" id="KW-1133">Transmembrane helix</keyword>
<feature type="binding site" evidence="11">
    <location>
        <position position="191"/>
    </location>
    <ligand>
        <name>substrate</name>
    </ligand>
</feature>
<evidence type="ECO:0000256" key="10">
    <source>
        <dbReference type="PIRSR" id="PIRSR000926-1"/>
    </source>
</evidence>
<evidence type="ECO:0000256" key="2">
    <source>
        <dbReference type="ARBA" id="ARBA00004308"/>
    </source>
</evidence>
<evidence type="ECO:0000256" key="3">
    <source>
        <dbReference type="ARBA" id="ARBA00009701"/>
    </source>
</evidence>
<organism evidence="16 17">
    <name type="scientific">Sinanodonta woodiana</name>
    <name type="common">Chinese pond mussel</name>
    <name type="synonym">Anodonta woodiana</name>
    <dbReference type="NCBI Taxonomy" id="1069815"/>
    <lineage>
        <taxon>Eukaryota</taxon>
        <taxon>Metazoa</taxon>
        <taxon>Spiralia</taxon>
        <taxon>Lophotrochozoa</taxon>
        <taxon>Mollusca</taxon>
        <taxon>Bivalvia</taxon>
        <taxon>Autobranchia</taxon>
        <taxon>Heteroconchia</taxon>
        <taxon>Palaeoheterodonta</taxon>
        <taxon>Unionida</taxon>
        <taxon>Unionoidea</taxon>
        <taxon>Unionidae</taxon>
        <taxon>Unioninae</taxon>
        <taxon>Sinanodonta</taxon>
    </lineage>
</organism>
<evidence type="ECO:0000256" key="9">
    <source>
        <dbReference type="ARBA" id="ARBA00023136"/>
    </source>
</evidence>
<dbReference type="PANTHER" id="PTHR46047">
    <property type="entry name" value="TYROSINE-PROTEIN PHOSPHATASE NON-RECEPTOR TYPE 61F"/>
    <property type="match status" value="1"/>
</dbReference>
<evidence type="ECO:0000259" key="14">
    <source>
        <dbReference type="PROSITE" id="PS50055"/>
    </source>
</evidence>
<dbReference type="GO" id="GO:0004725">
    <property type="term" value="F:protein tyrosine phosphatase activity"/>
    <property type="evidence" value="ECO:0007669"/>
    <property type="project" value="UniProtKB-EC"/>
</dbReference>
<feature type="binding site" evidence="11">
    <location>
        <begin position="225"/>
        <end position="231"/>
    </location>
    <ligand>
        <name>substrate</name>
    </ligand>
</feature>
<dbReference type="Pfam" id="PF00102">
    <property type="entry name" value="Y_phosphatase"/>
    <property type="match status" value="1"/>
</dbReference>
<gene>
    <name evidence="16" type="ORF">ACJMK2_008865</name>
</gene>
<comment type="similarity">
    <text evidence="3">Belongs to the protein-tyrosine phosphatase family. Non-receptor class 1 subfamily.</text>
</comment>
<evidence type="ECO:0000256" key="6">
    <source>
        <dbReference type="ARBA" id="ARBA00022801"/>
    </source>
</evidence>
<dbReference type="EC" id="3.1.3.48" evidence="4"/>
<feature type="transmembrane region" description="Helical" evidence="13">
    <location>
        <begin position="478"/>
        <end position="499"/>
    </location>
</feature>
<reference evidence="16 17" key="1">
    <citation type="submission" date="2024-11" db="EMBL/GenBank/DDBJ databases">
        <title>Chromosome-level genome assembly of the freshwater bivalve Anodonta woodiana.</title>
        <authorList>
            <person name="Chen X."/>
        </authorList>
    </citation>
    <scope>NUCLEOTIDE SEQUENCE [LARGE SCALE GENOMIC DNA]</scope>
    <source>
        <strain evidence="16">MN2024</strain>
        <tissue evidence="16">Gills</tissue>
    </source>
</reference>
<dbReference type="SMART" id="SM00194">
    <property type="entry name" value="PTPc"/>
    <property type="match status" value="1"/>
</dbReference>
<comment type="subcellular location">
    <subcellularLocation>
        <location evidence="2">Endomembrane system</location>
    </subcellularLocation>
    <subcellularLocation>
        <location evidence="1">Endoplasmic reticulum</location>
    </subcellularLocation>
</comment>
<dbReference type="PROSITE" id="PS00383">
    <property type="entry name" value="TYR_PHOSPHATASE_1"/>
    <property type="match status" value="1"/>
</dbReference>
<dbReference type="AlphaFoldDB" id="A0ABD3VCT1"/>
<dbReference type="SUPFAM" id="SSF52799">
    <property type="entry name" value="(Phosphotyrosine protein) phosphatases II"/>
    <property type="match status" value="1"/>
</dbReference>
<keyword evidence="17" id="KW-1185">Reference proteome</keyword>